<dbReference type="InterPro" id="IPR036271">
    <property type="entry name" value="Tet_transcr_reg_TetR-rel_C_sf"/>
</dbReference>
<dbReference type="SUPFAM" id="SSF46689">
    <property type="entry name" value="Homeodomain-like"/>
    <property type="match status" value="1"/>
</dbReference>
<evidence type="ECO:0000256" key="3">
    <source>
        <dbReference type="ARBA" id="ARBA00023163"/>
    </source>
</evidence>
<dbReference type="AlphaFoldDB" id="A0A841AKZ8"/>
<dbReference type="RefSeq" id="WP_184237491.1">
    <property type="nucleotide sequence ID" value="NZ_JACHMJ010000001.1"/>
</dbReference>
<feature type="domain" description="HTH tetR-type" evidence="5">
    <location>
        <begin position="12"/>
        <end position="72"/>
    </location>
</feature>
<organism evidence="6 7">
    <name type="scientific">Conyzicola lurida</name>
    <dbReference type="NCBI Taxonomy" id="1172621"/>
    <lineage>
        <taxon>Bacteria</taxon>
        <taxon>Bacillati</taxon>
        <taxon>Actinomycetota</taxon>
        <taxon>Actinomycetes</taxon>
        <taxon>Micrococcales</taxon>
        <taxon>Microbacteriaceae</taxon>
        <taxon>Conyzicola</taxon>
    </lineage>
</organism>
<dbReference type="Pfam" id="PF00440">
    <property type="entry name" value="TetR_N"/>
    <property type="match status" value="1"/>
</dbReference>
<evidence type="ECO:0000313" key="6">
    <source>
        <dbReference type="EMBL" id="MBB5843907.1"/>
    </source>
</evidence>
<name>A0A841AKZ8_9MICO</name>
<dbReference type="PANTHER" id="PTHR47506:SF1">
    <property type="entry name" value="HTH-TYPE TRANSCRIPTIONAL REGULATOR YJDC"/>
    <property type="match status" value="1"/>
</dbReference>
<keyword evidence="7" id="KW-1185">Reference proteome</keyword>
<dbReference type="InterPro" id="IPR009057">
    <property type="entry name" value="Homeodomain-like_sf"/>
</dbReference>
<dbReference type="Gene3D" id="1.10.357.10">
    <property type="entry name" value="Tetracycline Repressor, domain 2"/>
    <property type="match status" value="1"/>
</dbReference>
<keyword evidence="3" id="KW-0804">Transcription</keyword>
<evidence type="ECO:0000256" key="4">
    <source>
        <dbReference type="PROSITE-ProRule" id="PRU00335"/>
    </source>
</evidence>
<dbReference type="InterPro" id="IPR001647">
    <property type="entry name" value="HTH_TetR"/>
</dbReference>
<dbReference type="EMBL" id="JACHMJ010000001">
    <property type="protein sequence ID" value="MBB5843907.1"/>
    <property type="molecule type" value="Genomic_DNA"/>
</dbReference>
<dbReference type="PRINTS" id="PR00455">
    <property type="entry name" value="HTHTETR"/>
</dbReference>
<evidence type="ECO:0000256" key="1">
    <source>
        <dbReference type="ARBA" id="ARBA00023015"/>
    </source>
</evidence>
<sequence length="193" mass="21095">MSSELLVEKRPSQARQRLLATASDLFYREGIHAVGVDRVVVTAAVTRATFYRHFPSKEDLVLAYLAREDADMRAAVAPILAEDTADDALLEILIQIVADDITLHHTRGCPFINAAAEYPDPQSPVRVLIAGHREWTRATLSFALETAGRADYETRAGTLVLLRDAAFVGSYLDTPETVRETFVATARAVAGLG</sequence>
<feature type="DNA-binding region" description="H-T-H motif" evidence="4">
    <location>
        <begin position="35"/>
        <end position="54"/>
    </location>
</feature>
<dbReference type="GO" id="GO:0003677">
    <property type="term" value="F:DNA binding"/>
    <property type="evidence" value="ECO:0007669"/>
    <property type="project" value="UniProtKB-UniRule"/>
</dbReference>
<proteinExistence type="predicted"/>
<keyword evidence="1" id="KW-0805">Transcription regulation</keyword>
<dbReference type="SUPFAM" id="SSF48498">
    <property type="entry name" value="Tetracyclin repressor-like, C-terminal domain"/>
    <property type="match status" value="1"/>
</dbReference>
<reference evidence="6 7" key="1">
    <citation type="submission" date="2020-08" db="EMBL/GenBank/DDBJ databases">
        <title>Sequencing the genomes of 1000 actinobacteria strains.</title>
        <authorList>
            <person name="Klenk H.-P."/>
        </authorList>
    </citation>
    <scope>NUCLEOTIDE SEQUENCE [LARGE SCALE GENOMIC DNA]</scope>
    <source>
        <strain evidence="6 7">DSM 105784</strain>
    </source>
</reference>
<keyword evidence="2 4" id="KW-0238">DNA-binding</keyword>
<comment type="caution">
    <text evidence="6">The sequence shown here is derived from an EMBL/GenBank/DDBJ whole genome shotgun (WGS) entry which is preliminary data.</text>
</comment>
<dbReference type="PROSITE" id="PS50977">
    <property type="entry name" value="HTH_TETR_2"/>
    <property type="match status" value="1"/>
</dbReference>
<evidence type="ECO:0000313" key="7">
    <source>
        <dbReference type="Proteomes" id="UP000536685"/>
    </source>
</evidence>
<evidence type="ECO:0000256" key="2">
    <source>
        <dbReference type="ARBA" id="ARBA00023125"/>
    </source>
</evidence>
<accession>A0A841AKZ8</accession>
<dbReference type="PANTHER" id="PTHR47506">
    <property type="entry name" value="TRANSCRIPTIONAL REGULATORY PROTEIN"/>
    <property type="match status" value="1"/>
</dbReference>
<dbReference type="Proteomes" id="UP000536685">
    <property type="component" value="Unassembled WGS sequence"/>
</dbReference>
<gene>
    <name evidence="6" type="ORF">HD599_002230</name>
</gene>
<protein>
    <submittedName>
        <fullName evidence="6">AcrR family transcriptional regulator</fullName>
    </submittedName>
</protein>
<evidence type="ECO:0000259" key="5">
    <source>
        <dbReference type="PROSITE" id="PS50977"/>
    </source>
</evidence>